<feature type="transmembrane region" description="Helical" evidence="2">
    <location>
        <begin position="253"/>
        <end position="276"/>
    </location>
</feature>
<keyword evidence="5" id="KW-1185">Reference proteome</keyword>
<feature type="transmembrane region" description="Helical" evidence="2">
    <location>
        <begin position="129"/>
        <end position="147"/>
    </location>
</feature>
<dbReference type="Pfam" id="PF01757">
    <property type="entry name" value="Acyl_transf_3"/>
    <property type="match status" value="1"/>
</dbReference>
<feature type="transmembrane region" description="Helical" evidence="2">
    <location>
        <begin position="230"/>
        <end position="246"/>
    </location>
</feature>
<comment type="caution">
    <text evidence="4">The sequence shown here is derived from an EMBL/GenBank/DDBJ whole genome shotgun (WGS) entry which is preliminary data.</text>
</comment>
<keyword evidence="2" id="KW-1133">Transmembrane helix</keyword>
<feature type="region of interest" description="Disordered" evidence="1">
    <location>
        <begin position="1"/>
        <end position="24"/>
    </location>
</feature>
<organism evidence="4 5">
    <name type="scientific">Rhodovulum visakhapatnamense</name>
    <dbReference type="NCBI Taxonomy" id="364297"/>
    <lineage>
        <taxon>Bacteria</taxon>
        <taxon>Pseudomonadati</taxon>
        <taxon>Pseudomonadota</taxon>
        <taxon>Alphaproteobacteria</taxon>
        <taxon>Rhodobacterales</taxon>
        <taxon>Paracoccaceae</taxon>
        <taxon>Rhodovulum</taxon>
    </lineage>
</organism>
<dbReference type="Proteomes" id="UP000635853">
    <property type="component" value="Unassembled WGS sequence"/>
</dbReference>
<evidence type="ECO:0000313" key="4">
    <source>
        <dbReference type="EMBL" id="MBL3576791.1"/>
    </source>
</evidence>
<dbReference type="InterPro" id="IPR002656">
    <property type="entry name" value="Acyl_transf_3_dom"/>
</dbReference>
<gene>
    <name evidence="4" type="ORF">JMJ92_01240</name>
</gene>
<feature type="transmembrane region" description="Helical" evidence="2">
    <location>
        <begin position="288"/>
        <end position="307"/>
    </location>
</feature>
<reference evidence="5" key="1">
    <citation type="submission" date="2021-01" db="EMBL/GenBank/DDBJ databases">
        <title>Draft genomes of Rhodovulum sulfidophilum.</title>
        <authorList>
            <person name="Guzman M.S."/>
        </authorList>
    </citation>
    <scope>NUCLEOTIDE SEQUENCE [LARGE SCALE GENOMIC DNA]</scope>
    <source>
        <strain evidence="5">AB19</strain>
    </source>
</reference>
<feature type="transmembrane region" description="Helical" evidence="2">
    <location>
        <begin position="207"/>
        <end position="224"/>
    </location>
</feature>
<feature type="transmembrane region" description="Helical" evidence="2">
    <location>
        <begin position="182"/>
        <end position="200"/>
    </location>
</feature>
<keyword evidence="2" id="KW-0472">Membrane</keyword>
<feature type="transmembrane region" description="Helical" evidence="2">
    <location>
        <begin position="159"/>
        <end position="176"/>
    </location>
</feature>
<keyword evidence="4" id="KW-0012">Acyltransferase</keyword>
<feature type="transmembrane region" description="Helical" evidence="2">
    <location>
        <begin position="90"/>
        <end position="109"/>
    </location>
</feature>
<evidence type="ECO:0000313" key="5">
    <source>
        <dbReference type="Proteomes" id="UP000635853"/>
    </source>
</evidence>
<proteinExistence type="predicted"/>
<keyword evidence="4" id="KW-0808">Transferase</keyword>
<dbReference type="EMBL" id="JAESIL010000003">
    <property type="protein sequence ID" value="MBL3576791.1"/>
    <property type="molecule type" value="Genomic_DNA"/>
</dbReference>
<evidence type="ECO:0000259" key="3">
    <source>
        <dbReference type="Pfam" id="PF01757"/>
    </source>
</evidence>
<accession>A0ABS1RAX0</accession>
<name>A0ABS1RAX0_9RHOB</name>
<feature type="domain" description="Acyltransferase 3" evidence="3">
    <location>
        <begin position="34"/>
        <end position="300"/>
    </location>
</feature>
<evidence type="ECO:0000256" key="1">
    <source>
        <dbReference type="SAM" id="MobiDB-lite"/>
    </source>
</evidence>
<feature type="transmembrane region" description="Helical" evidence="2">
    <location>
        <begin position="31"/>
        <end position="51"/>
    </location>
</feature>
<dbReference type="GO" id="GO:0016746">
    <property type="term" value="F:acyltransferase activity"/>
    <property type="evidence" value="ECO:0007669"/>
    <property type="project" value="UniProtKB-KW"/>
</dbReference>
<protein>
    <submittedName>
        <fullName evidence="4">Acyltransferase family protein</fullName>
    </submittedName>
</protein>
<dbReference type="RefSeq" id="WP_075787828.1">
    <property type="nucleotide sequence ID" value="NZ_JAESIL010000003.1"/>
</dbReference>
<feature type="transmembrane region" description="Helical" evidence="2">
    <location>
        <begin position="57"/>
        <end position="74"/>
    </location>
</feature>
<sequence>MGFDHQETRGSASPGRARKEATPSPADQGRLVIYDGLKLLAALGVVLFHAGVPGRDVWYAGMFVFVFFLGYAPGRPQPWDALLRTRARRLLLPWLTWCGVYYILGLYRGTAWTPGAPLEPFSLAIGPAIHLWFLPFAFVCGLVFGVLRPIWPSRLWPNLIGLILILGAGFVLNQRLSLPAPTGQWLVSLPMATAGFLASIHRRPADMSAILLTTMAVAGVGVAFGFVDGALQTLVAAPFCLIAILWRGRIRPGLAWAGDLAFGIYLIHPAVFLLLWKLTPSLGTMPSGFGLAAFAVSAAAVAVLRLWPPARRML</sequence>
<evidence type="ECO:0000256" key="2">
    <source>
        <dbReference type="SAM" id="Phobius"/>
    </source>
</evidence>
<keyword evidence="2" id="KW-0812">Transmembrane</keyword>